<dbReference type="InterPro" id="IPR003787">
    <property type="entry name" value="Sulphur_relay_DsrE/F-like"/>
</dbReference>
<dbReference type="Proteomes" id="UP000269883">
    <property type="component" value="Chromosome"/>
</dbReference>
<dbReference type="SUPFAM" id="SSF75169">
    <property type="entry name" value="DsrEFH-like"/>
    <property type="match status" value="1"/>
</dbReference>
<sequence>MSNTPLNLCLVWSTPHREVALNMVFMYSGNALIRGWWEQVRLILWGPSQPLLLGDKELQSHLSELTEAGVELMACRACAENYGIASDLEALGLNVKHTGSLLTETLKDDNWRVLTI</sequence>
<dbReference type="Gene3D" id="3.40.1260.10">
    <property type="entry name" value="DsrEFH-like"/>
    <property type="match status" value="1"/>
</dbReference>
<evidence type="ECO:0000313" key="1">
    <source>
        <dbReference type="EMBL" id="BBD08975.1"/>
    </source>
</evidence>
<dbReference type="RefSeq" id="WP_126379559.1">
    <property type="nucleotide sequence ID" value="NZ_AP017378.1"/>
</dbReference>
<evidence type="ECO:0000313" key="2">
    <source>
        <dbReference type="Proteomes" id="UP000269883"/>
    </source>
</evidence>
<reference evidence="1 2" key="1">
    <citation type="journal article" date="2018" name="Sci. Adv.">
        <title>Multi-heme cytochromes provide a pathway for survival in energy-limited environments.</title>
        <authorList>
            <person name="Deng X."/>
            <person name="Dohmae N."/>
            <person name="Nealson K.H."/>
            <person name="Hashimoto K."/>
            <person name="Okamoto A."/>
        </authorList>
    </citation>
    <scope>NUCLEOTIDE SEQUENCE [LARGE SCALE GENOMIC DNA]</scope>
    <source>
        <strain evidence="1 2">IS5</strain>
    </source>
</reference>
<dbReference type="Pfam" id="PF02635">
    <property type="entry name" value="DsrE"/>
    <property type="match status" value="1"/>
</dbReference>
<organism evidence="1 2">
    <name type="scientific">Desulfovibrio ferrophilus</name>
    <dbReference type="NCBI Taxonomy" id="241368"/>
    <lineage>
        <taxon>Bacteria</taxon>
        <taxon>Pseudomonadati</taxon>
        <taxon>Thermodesulfobacteriota</taxon>
        <taxon>Desulfovibrionia</taxon>
        <taxon>Desulfovibrionales</taxon>
        <taxon>Desulfovibrionaceae</taxon>
        <taxon>Desulfovibrio</taxon>
    </lineage>
</organism>
<name>A0A2Z6B0J4_9BACT</name>
<dbReference type="KEGG" id="dfl:DFE_2249"/>
<accession>A0A2Z6B0J4</accession>
<proteinExistence type="predicted"/>
<dbReference type="InterPro" id="IPR027396">
    <property type="entry name" value="DsrEFH-like"/>
</dbReference>
<keyword evidence="2" id="KW-1185">Reference proteome</keyword>
<protein>
    <submittedName>
        <fullName evidence="1">Uncharacterized protein</fullName>
    </submittedName>
</protein>
<gene>
    <name evidence="1" type="ORF">DFE_2249</name>
</gene>
<dbReference type="EMBL" id="AP017378">
    <property type="protein sequence ID" value="BBD08975.1"/>
    <property type="molecule type" value="Genomic_DNA"/>
</dbReference>
<dbReference type="OrthoDB" id="9805634at2"/>
<dbReference type="AlphaFoldDB" id="A0A2Z6B0J4"/>